<protein>
    <recommendedName>
        <fullName evidence="1">BTB domain-containing protein</fullName>
    </recommendedName>
</protein>
<evidence type="ECO:0000259" key="1">
    <source>
        <dbReference type="SMART" id="SM00225"/>
    </source>
</evidence>
<keyword evidence="3" id="KW-1185">Reference proteome</keyword>
<dbReference type="GeneID" id="63682947"/>
<dbReference type="SMART" id="SM00225">
    <property type="entry name" value="BTB"/>
    <property type="match status" value="1"/>
</dbReference>
<dbReference type="SUPFAM" id="SSF54695">
    <property type="entry name" value="POZ domain"/>
    <property type="match status" value="1"/>
</dbReference>
<organism evidence="2 3">
    <name type="scientific">Dacryopinax primogenitus (strain DJM 731)</name>
    <name type="common">Brown rot fungus</name>
    <dbReference type="NCBI Taxonomy" id="1858805"/>
    <lineage>
        <taxon>Eukaryota</taxon>
        <taxon>Fungi</taxon>
        <taxon>Dikarya</taxon>
        <taxon>Basidiomycota</taxon>
        <taxon>Agaricomycotina</taxon>
        <taxon>Dacrymycetes</taxon>
        <taxon>Dacrymycetales</taxon>
        <taxon>Dacrymycetaceae</taxon>
        <taxon>Dacryopinax</taxon>
    </lineage>
</organism>
<dbReference type="InterPro" id="IPR011333">
    <property type="entry name" value="SKP1/BTB/POZ_sf"/>
</dbReference>
<dbReference type="InterPro" id="IPR000210">
    <property type="entry name" value="BTB/POZ_dom"/>
</dbReference>
<dbReference type="RefSeq" id="XP_040632575.1">
    <property type="nucleotide sequence ID" value="XM_040767885.1"/>
</dbReference>
<name>M5G606_DACPD</name>
<dbReference type="Proteomes" id="UP000030653">
    <property type="component" value="Unassembled WGS sequence"/>
</dbReference>
<dbReference type="OrthoDB" id="3184970at2759"/>
<sequence length="260" mass="29729">MSVPFEVPAVFLDPDADLTLKSSDGVIFKIFKGILVFGSQFFRDMFKHAHPGHGNDDEPVKWDEPADLIVLLLYQLYPMPKPTLIDLDQVSRVLIVAEKWGMASATECVKVELLNFLDQRPIQVIKLASRLELKDIHEKAIHEFVKQHDPMDKRFRADLEDIDVTELARWYDLRQSCIQEFKGAMSANLFCNSPSVSSLMKDITRHLEGALSSSLIVNVFGTQYMDMVWNSGSKYCDCWHCSQKTIGERLTKFKREVDGI</sequence>
<dbReference type="HOGENOM" id="CLU_1069655_0_0_1"/>
<accession>M5G606</accession>
<dbReference type="Gene3D" id="3.30.710.10">
    <property type="entry name" value="Potassium Channel Kv1.1, Chain A"/>
    <property type="match status" value="1"/>
</dbReference>
<dbReference type="AlphaFoldDB" id="M5G606"/>
<dbReference type="STRING" id="1858805.M5G606"/>
<evidence type="ECO:0000313" key="2">
    <source>
        <dbReference type="EMBL" id="EJU05681.1"/>
    </source>
</evidence>
<feature type="domain" description="BTB" evidence="1">
    <location>
        <begin position="16"/>
        <end position="117"/>
    </location>
</feature>
<reference evidence="2 3" key="1">
    <citation type="journal article" date="2012" name="Science">
        <title>The Paleozoic origin of enzymatic lignin decomposition reconstructed from 31 fungal genomes.</title>
        <authorList>
            <person name="Floudas D."/>
            <person name="Binder M."/>
            <person name="Riley R."/>
            <person name="Barry K."/>
            <person name="Blanchette R.A."/>
            <person name="Henrissat B."/>
            <person name="Martinez A.T."/>
            <person name="Otillar R."/>
            <person name="Spatafora J.W."/>
            <person name="Yadav J.S."/>
            <person name="Aerts A."/>
            <person name="Benoit I."/>
            <person name="Boyd A."/>
            <person name="Carlson A."/>
            <person name="Copeland A."/>
            <person name="Coutinho P.M."/>
            <person name="de Vries R.P."/>
            <person name="Ferreira P."/>
            <person name="Findley K."/>
            <person name="Foster B."/>
            <person name="Gaskell J."/>
            <person name="Glotzer D."/>
            <person name="Gorecki P."/>
            <person name="Heitman J."/>
            <person name="Hesse C."/>
            <person name="Hori C."/>
            <person name="Igarashi K."/>
            <person name="Jurgens J.A."/>
            <person name="Kallen N."/>
            <person name="Kersten P."/>
            <person name="Kohler A."/>
            <person name="Kuees U."/>
            <person name="Kumar T.K.A."/>
            <person name="Kuo A."/>
            <person name="LaButti K."/>
            <person name="Larrondo L.F."/>
            <person name="Lindquist E."/>
            <person name="Ling A."/>
            <person name="Lombard V."/>
            <person name="Lucas S."/>
            <person name="Lundell T."/>
            <person name="Martin R."/>
            <person name="McLaughlin D.J."/>
            <person name="Morgenstern I."/>
            <person name="Morin E."/>
            <person name="Murat C."/>
            <person name="Nagy L.G."/>
            <person name="Nolan M."/>
            <person name="Ohm R.A."/>
            <person name="Patyshakuliyeva A."/>
            <person name="Rokas A."/>
            <person name="Ruiz-Duenas F.J."/>
            <person name="Sabat G."/>
            <person name="Salamov A."/>
            <person name="Samejima M."/>
            <person name="Schmutz J."/>
            <person name="Slot J.C."/>
            <person name="St John F."/>
            <person name="Stenlid J."/>
            <person name="Sun H."/>
            <person name="Sun S."/>
            <person name="Syed K."/>
            <person name="Tsang A."/>
            <person name="Wiebenga A."/>
            <person name="Young D."/>
            <person name="Pisabarro A."/>
            <person name="Eastwood D.C."/>
            <person name="Martin F."/>
            <person name="Cullen D."/>
            <person name="Grigoriev I.V."/>
            <person name="Hibbett D.S."/>
        </authorList>
    </citation>
    <scope>NUCLEOTIDE SEQUENCE [LARGE SCALE GENOMIC DNA]</scope>
    <source>
        <strain evidence="2 3">DJM-731 SS1</strain>
    </source>
</reference>
<dbReference type="Pfam" id="PF00651">
    <property type="entry name" value="BTB"/>
    <property type="match status" value="1"/>
</dbReference>
<dbReference type="EMBL" id="JH795856">
    <property type="protein sequence ID" value="EJU05681.1"/>
    <property type="molecule type" value="Genomic_DNA"/>
</dbReference>
<evidence type="ECO:0000313" key="3">
    <source>
        <dbReference type="Proteomes" id="UP000030653"/>
    </source>
</evidence>
<gene>
    <name evidence="2" type="ORF">DACRYDRAFT_104166</name>
</gene>
<proteinExistence type="predicted"/>